<feature type="region of interest" description="Disordered" evidence="1">
    <location>
        <begin position="1"/>
        <end position="24"/>
    </location>
</feature>
<evidence type="ECO:0000313" key="2">
    <source>
        <dbReference type="EMBL" id="KAG7482488.1"/>
    </source>
</evidence>
<evidence type="ECO:0000313" key="3">
    <source>
        <dbReference type="Proteomes" id="UP000693946"/>
    </source>
</evidence>
<proteinExistence type="predicted"/>
<keyword evidence="3" id="KW-1185">Reference proteome</keyword>
<dbReference type="EMBL" id="JAGKHQ010000019">
    <property type="protein sequence ID" value="KAG7482488.1"/>
    <property type="molecule type" value="Genomic_DNA"/>
</dbReference>
<organism evidence="2 3">
    <name type="scientific">Solea senegalensis</name>
    <name type="common">Senegalese sole</name>
    <dbReference type="NCBI Taxonomy" id="28829"/>
    <lineage>
        <taxon>Eukaryota</taxon>
        <taxon>Metazoa</taxon>
        <taxon>Chordata</taxon>
        <taxon>Craniata</taxon>
        <taxon>Vertebrata</taxon>
        <taxon>Euteleostomi</taxon>
        <taxon>Actinopterygii</taxon>
        <taxon>Neopterygii</taxon>
        <taxon>Teleostei</taxon>
        <taxon>Neoteleostei</taxon>
        <taxon>Acanthomorphata</taxon>
        <taxon>Carangaria</taxon>
        <taxon>Pleuronectiformes</taxon>
        <taxon>Pleuronectoidei</taxon>
        <taxon>Soleidae</taxon>
        <taxon>Solea</taxon>
    </lineage>
</organism>
<sequence length="66" mass="7401">MLFNIQHSDTTTPTSTSSSEDEGVKDWHEQKIIANDSCLMSLVKFCQFTNLEHSIRGKSKSLDAVL</sequence>
<dbReference type="AlphaFoldDB" id="A0AAV6Q3P9"/>
<name>A0AAV6Q3P9_SOLSE</name>
<dbReference type="Proteomes" id="UP000693946">
    <property type="component" value="Linkage Group LG7"/>
</dbReference>
<protein>
    <submittedName>
        <fullName evidence="2">Uncharacterized protein</fullName>
    </submittedName>
</protein>
<evidence type="ECO:0000256" key="1">
    <source>
        <dbReference type="SAM" id="MobiDB-lite"/>
    </source>
</evidence>
<accession>A0AAV6Q3P9</accession>
<gene>
    <name evidence="2" type="ORF">JOB18_022206</name>
</gene>
<reference evidence="2 3" key="1">
    <citation type="journal article" date="2021" name="Sci. Rep.">
        <title>Chromosome anchoring in Senegalese sole (Solea senegalensis) reveals sex-associated markers and genome rearrangements in flatfish.</title>
        <authorList>
            <person name="Guerrero-Cozar I."/>
            <person name="Gomez-Garrido J."/>
            <person name="Berbel C."/>
            <person name="Martinez-Blanch J.F."/>
            <person name="Alioto T."/>
            <person name="Claros M.G."/>
            <person name="Gagnaire P.A."/>
            <person name="Manchado M."/>
        </authorList>
    </citation>
    <scope>NUCLEOTIDE SEQUENCE [LARGE SCALE GENOMIC DNA]</scope>
    <source>
        <strain evidence="2">Sse05_10M</strain>
    </source>
</reference>
<comment type="caution">
    <text evidence="2">The sequence shown here is derived from an EMBL/GenBank/DDBJ whole genome shotgun (WGS) entry which is preliminary data.</text>
</comment>
<feature type="compositionally biased region" description="Low complexity" evidence="1">
    <location>
        <begin position="8"/>
        <end position="18"/>
    </location>
</feature>